<gene>
    <name evidence="2" type="ORF">CLV70_11732</name>
</gene>
<sequence length="283" mass="31120">MIMLRRGVMVGMKTFVVILAALIMPVCPGIPVQASPRAPASPAASTPPYHVVRPGETIKKIAAVYGVRPAQLRAWNGIVKPNQPSVDGVLHVGRPPAPLTGWRSRVEPVTPAAVNWDPRKKCPVLPADLRKVWVTYIDFYGVARTGSIVVHETIARRVQRAFLTLYRMRFRIMGMSPMSINAPWITDMATVTSGYSCRAVAGSKTLSQHAYGLAIDVNPVQNPMIRGSYIDPRSGAGFLARTPYRRGMMHATGAVRAFTANGLAWGGRWRTLKDYMHFSTTNR</sequence>
<dbReference type="EMBL" id="PVZG01000017">
    <property type="protein sequence ID" value="PRY22329.1"/>
    <property type="molecule type" value="Genomic_DNA"/>
</dbReference>
<feature type="domain" description="LysM" evidence="1">
    <location>
        <begin position="48"/>
        <end position="92"/>
    </location>
</feature>
<proteinExistence type="predicted"/>
<dbReference type="InterPro" id="IPR009045">
    <property type="entry name" value="Zn_M74/Hedgehog-like"/>
</dbReference>
<dbReference type="PROSITE" id="PS51782">
    <property type="entry name" value="LYSM"/>
    <property type="match status" value="1"/>
</dbReference>
<dbReference type="SUPFAM" id="SSF55166">
    <property type="entry name" value="Hedgehog/DD-peptidase"/>
    <property type="match status" value="1"/>
</dbReference>
<dbReference type="Gene3D" id="3.30.1380.10">
    <property type="match status" value="1"/>
</dbReference>
<organism evidence="2 3">
    <name type="scientific">Pseudosporangium ferrugineum</name>
    <dbReference type="NCBI Taxonomy" id="439699"/>
    <lineage>
        <taxon>Bacteria</taxon>
        <taxon>Bacillati</taxon>
        <taxon>Actinomycetota</taxon>
        <taxon>Actinomycetes</taxon>
        <taxon>Micromonosporales</taxon>
        <taxon>Micromonosporaceae</taxon>
        <taxon>Pseudosporangium</taxon>
    </lineage>
</organism>
<dbReference type="CDD" id="cd00118">
    <property type="entry name" value="LysM"/>
    <property type="match status" value="1"/>
</dbReference>
<dbReference type="GO" id="GO:0008233">
    <property type="term" value="F:peptidase activity"/>
    <property type="evidence" value="ECO:0007669"/>
    <property type="project" value="InterPro"/>
</dbReference>
<evidence type="ECO:0000259" key="1">
    <source>
        <dbReference type="PROSITE" id="PS51782"/>
    </source>
</evidence>
<dbReference type="SUPFAM" id="SSF54106">
    <property type="entry name" value="LysM domain"/>
    <property type="match status" value="1"/>
</dbReference>
<protein>
    <submittedName>
        <fullName evidence="2">LysM domain-containing protein</fullName>
    </submittedName>
</protein>
<dbReference type="Proteomes" id="UP000239209">
    <property type="component" value="Unassembled WGS sequence"/>
</dbReference>
<dbReference type="InterPro" id="IPR036779">
    <property type="entry name" value="LysM_dom_sf"/>
</dbReference>
<accession>A0A2T0RMB4</accession>
<keyword evidence="3" id="KW-1185">Reference proteome</keyword>
<dbReference type="AlphaFoldDB" id="A0A2T0RMB4"/>
<dbReference type="InterPro" id="IPR018392">
    <property type="entry name" value="LysM"/>
</dbReference>
<evidence type="ECO:0000313" key="3">
    <source>
        <dbReference type="Proteomes" id="UP000239209"/>
    </source>
</evidence>
<dbReference type="Gene3D" id="3.10.350.10">
    <property type="entry name" value="LysM domain"/>
    <property type="match status" value="1"/>
</dbReference>
<evidence type="ECO:0000313" key="2">
    <source>
        <dbReference type="EMBL" id="PRY22329.1"/>
    </source>
</evidence>
<dbReference type="SMART" id="SM00257">
    <property type="entry name" value="LysM"/>
    <property type="match status" value="1"/>
</dbReference>
<dbReference type="Pfam" id="PF13539">
    <property type="entry name" value="Peptidase_M15_4"/>
    <property type="match status" value="1"/>
</dbReference>
<dbReference type="Pfam" id="PF01476">
    <property type="entry name" value="LysM"/>
    <property type="match status" value="1"/>
</dbReference>
<dbReference type="InterPro" id="IPR039561">
    <property type="entry name" value="Peptidase_M15C"/>
</dbReference>
<comment type="caution">
    <text evidence="2">The sequence shown here is derived from an EMBL/GenBank/DDBJ whole genome shotgun (WGS) entry which is preliminary data.</text>
</comment>
<name>A0A2T0RMB4_9ACTN</name>
<reference evidence="2 3" key="1">
    <citation type="submission" date="2018-03" db="EMBL/GenBank/DDBJ databases">
        <title>Genomic Encyclopedia of Archaeal and Bacterial Type Strains, Phase II (KMG-II): from individual species to whole genera.</title>
        <authorList>
            <person name="Goeker M."/>
        </authorList>
    </citation>
    <scope>NUCLEOTIDE SEQUENCE [LARGE SCALE GENOMIC DNA]</scope>
    <source>
        <strain evidence="2 3">DSM 45348</strain>
    </source>
</reference>